<protein>
    <submittedName>
        <fullName evidence="2">Alginate export</fullName>
    </submittedName>
</protein>
<accession>A0A7H1NQW9</accession>
<dbReference type="Pfam" id="PF13372">
    <property type="entry name" value="Alginate_exp"/>
    <property type="match status" value="1"/>
</dbReference>
<evidence type="ECO:0000313" key="2">
    <source>
        <dbReference type="EMBL" id="QNT78179.1"/>
    </source>
</evidence>
<dbReference type="InterPro" id="IPR025388">
    <property type="entry name" value="Alginate_export_dom"/>
</dbReference>
<organism evidence="2 3">
    <name type="scientific">Entomobacter blattae</name>
    <dbReference type="NCBI Taxonomy" id="2762277"/>
    <lineage>
        <taxon>Bacteria</taxon>
        <taxon>Pseudomonadati</taxon>
        <taxon>Pseudomonadota</taxon>
        <taxon>Alphaproteobacteria</taxon>
        <taxon>Acetobacterales</taxon>
        <taxon>Acetobacteraceae</taxon>
        <taxon>Entomobacter</taxon>
    </lineage>
</organism>
<dbReference type="KEGG" id="ebla:JGUZn3_09480"/>
<evidence type="ECO:0000259" key="1">
    <source>
        <dbReference type="Pfam" id="PF13372"/>
    </source>
</evidence>
<sequence>MVFPVFKLCQKTTGIFSHTIFSLLALTVWSRVGYGQTCPQNQWIFGKTEKTAKLASTTSPTPAPVSASTSSKTLTSSLASASAGGVSSSASKPATMTAKDIMVEAFKKEYGVFSAQNGAASGMGAIGNADWALDWGGLCGKDQKDFLTSLKYIPLNDDGDIYLTLSGEARLRYIFDSHPQMGQAGVSNASRVLNRELFGANLRIGPHINTYVQFVHADAGGSNTWGYATGFQRSRIDLQQGILEVKGEVLGAKVGAIGGRMFFLDAPPAFQAKRDLTNLNQTWDGFRGYARWERFRFEVFDLWQTNLSDTDAFAHTTNWNARLYGAYTSYALPDFQALDKKSQLFFDVFFYGYLYGGTPASFATATPLGGASTFSGSSRRDNIGSRLWGNVGPFSIDIDGVYQGGEVRPANQGQSRPVRAYAFNSTISYHFNEKDVPGKLSIGLQSDYFSGGNYNKKSGSVGGFQAPYFPLPDYNDLTTTLTSTNVISTGPLISYNPTKGVFLKLHVPTFWRASTNDGLYSVGKIYSFRDNLQGGFVGSIPQFKVAWSFLPHFTWTHDFAGFIASHGVHKAGGKSSVFYMQTLDFSF</sequence>
<gene>
    <name evidence="2" type="ORF">JGUZn3_09480</name>
</gene>
<name>A0A7H1NQW9_9PROT</name>
<feature type="domain" description="Alginate export" evidence="1">
    <location>
        <begin position="162"/>
        <end position="576"/>
    </location>
</feature>
<proteinExistence type="predicted"/>
<dbReference type="RefSeq" id="WP_203414525.1">
    <property type="nucleotide sequence ID" value="NZ_CP060244.1"/>
</dbReference>
<evidence type="ECO:0000313" key="3">
    <source>
        <dbReference type="Proteomes" id="UP000516349"/>
    </source>
</evidence>
<keyword evidence="3" id="KW-1185">Reference proteome</keyword>
<dbReference type="AlphaFoldDB" id="A0A7H1NQW9"/>
<dbReference type="Proteomes" id="UP000516349">
    <property type="component" value="Chromosome"/>
</dbReference>
<dbReference type="EMBL" id="CP060244">
    <property type="protein sequence ID" value="QNT78179.1"/>
    <property type="molecule type" value="Genomic_DNA"/>
</dbReference>
<reference evidence="2 3" key="1">
    <citation type="submission" date="2020-08" db="EMBL/GenBank/DDBJ databases">
        <title>Complete genome sequence of Entomobacter blattae G55GP.</title>
        <authorList>
            <person name="Poehlein A."/>
            <person name="Guzman J."/>
            <person name="Daniel R."/>
            <person name="Vilcinskas A."/>
        </authorList>
    </citation>
    <scope>NUCLEOTIDE SEQUENCE [LARGE SCALE GENOMIC DNA]</scope>
    <source>
        <strain evidence="2 3">G55GP</strain>
    </source>
</reference>